<dbReference type="EMBL" id="LWQU01000152">
    <property type="protein sequence ID" value="OAN48927.1"/>
    <property type="molecule type" value="Genomic_DNA"/>
</dbReference>
<dbReference type="PROSITE" id="PS51257">
    <property type="entry name" value="PROKAR_LIPOPROTEIN"/>
    <property type="match status" value="1"/>
</dbReference>
<comment type="caution">
    <text evidence="3">The sequence shown here is derived from an EMBL/GenBank/DDBJ whole genome shotgun (WGS) entry which is preliminary data.</text>
</comment>
<dbReference type="NCBIfam" id="TIGR02522">
    <property type="entry name" value="pilus_cpaD"/>
    <property type="match status" value="1"/>
</dbReference>
<dbReference type="STRING" id="1437059.A6A05_02785"/>
<dbReference type="AlphaFoldDB" id="A0A178MLA3"/>
<sequence length="226" mass="24232">MTVMKRFLVPLAALTLAACAQPVDLADFDTRLAHPVSVHRTEARLVVQTPLPVDDARRLSAFAADYLRRGAGPLELAVVAAGEDDPQARDSAEKLAQELMARGVRAAEIKARLVWDSKPGDTGMAVLSYPHHVAKAPECGSWTNPLNWNNGNRNTDNFGCAVQRNIALMAADPRDLESARPVSGRDGERAADILGKYQKGQTIAAPKEVGSYTTTTTQTGNTTSGK</sequence>
<dbReference type="InterPro" id="IPR019027">
    <property type="entry name" value="Pilus_biogenesis_CpaD-related"/>
</dbReference>
<reference evidence="3 4" key="1">
    <citation type="submission" date="2016-04" db="EMBL/GenBank/DDBJ databases">
        <title>Draft genome sequence of freshwater magnetotactic bacteria Magnetospirillum marisnigri SP-1 and Magnetospirillum moscoviense BB-1.</title>
        <authorList>
            <person name="Koziaeva V."/>
            <person name="Dziuba M.V."/>
            <person name="Ivanov T.M."/>
            <person name="Kuznetsov B."/>
            <person name="Grouzdev D.S."/>
        </authorList>
    </citation>
    <scope>NUCLEOTIDE SEQUENCE [LARGE SCALE GENOMIC DNA]</scope>
    <source>
        <strain evidence="3 4">BB-1</strain>
    </source>
</reference>
<evidence type="ECO:0008006" key="5">
    <source>
        <dbReference type="Google" id="ProtNLM"/>
    </source>
</evidence>
<evidence type="ECO:0000313" key="4">
    <source>
        <dbReference type="Proteomes" id="UP000078543"/>
    </source>
</evidence>
<dbReference type="Pfam" id="PF09476">
    <property type="entry name" value="Pilus_CpaD"/>
    <property type="match status" value="1"/>
</dbReference>
<accession>A0A178MLA3</accession>
<keyword evidence="4" id="KW-1185">Reference proteome</keyword>
<dbReference type="InterPro" id="IPR013361">
    <property type="entry name" value="Pilus_CpaD"/>
</dbReference>
<protein>
    <recommendedName>
        <fullName evidence="5">Pilus assembly protein CpaD</fullName>
    </recommendedName>
</protein>
<organism evidence="3 4">
    <name type="scientific">Magnetospirillum moscoviense</name>
    <dbReference type="NCBI Taxonomy" id="1437059"/>
    <lineage>
        <taxon>Bacteria</taxon>
        <taxon>Pseudomonadati</taxon>
        <taxon>Pseudomonadota</taxon>
        <taxon>Alphaproteobacteria</taxon>
        <taxon>Rhodospirillales</taxon>
        <taxon>Rhodospirillaceae</taxon>
        <taxon>Magnetospirillum</taxon>
    </lineage>
</organism>
<feature type="chain" id="PRO_5008092032" description="Pilus assembly protein CpaD" evidence="2">
    <location>
        <begin position="21"/>
        <end position="226"/>
    </location>
</feature>
<feature type="signal peptide" evidence="2">
    <location>
        <begin position="1"/>
        <end position="20"/>
    </location>
</feature>
<name>A0A178MLA3_9PROT</name>
<feature type="region of interest" description="Disordered" evidence="1">
    <location>
        <begin position="207"/>
        <end position="226"/>
    </location>
</feature>
<gene>
    <name evidence="3" type="ORF">A6A05_02785</name>
</gene>
<evidence type="ECO:0000313" key="3">
    <source>
        <dbReference type="EMBL" id="OAN48927.1"/>
    </source>
</evidence>
<keyword evidence="2" id="KW-0732">Signal</keyword>
<evidence type="ECO:0000256" key="1">
    <source>
        <dbReference type="SAM" id="MobiDB-lite"/>
    </source>
</evidence>
<feature type="compositionally biased region" description="Low complexity" evidence="1">
    <location>
        <begin position="213"/>
        <end position="226"/>
    </location>
</feature>
<proteinExistence type="predicted"/>
<evidence type="ECO:0000256" key="2">
    <source>
        <dbReference type="SAM" id="SignalP"/>
    </source>
</evidence>
<dbReference type="Proteomes" id="UP000078543">
    <property type="component" value="Unassembled WGS sequence"/>
</dbReference>